<comment type="caution">
    <text evidence="4">The sequence shown here is derived from an EMBL/GenBank/DDBJ whole genome shotgun (WGS) entry which is preliminary data.</text>
</comment>
<evidence type="ECO:0000256" key="2">
    <source>
        <dbReference type="ARBA" id="ARBA00022801"/>
    </source>
</evidence>
<name>A0A0G2AMT5_9BACT</name>
<dbReference type="InterPro" id="IPR015797">
    <property type="entry name" value="NUDIX_hydrolase-like_dom_sf"/>
</dbReference>
<evidence type="ECO:0000259" key="3">
    <source>
        <dbReference type="PROSITE" id="PS51462"/>
    </source>
</evidence>
<protein>
    <submittedName>
        <fullName evidence="4">NUDIX hydrolase</fullName>
    </submittedName>
</protein>
<evidence type="ECO:0000256" key="1">
    <source>
        <dbReference type="ARBA" id="ARBA00001946"/>
    </source>
</evidence>
<evidence type="ECO:0000313" key="5">
    <source>
        <dbReference type="Proteomes" id="UP000033870"/>
    </source>
</evidence>
<reference evidence="4 5" key="1">
    <citation type="journal article" date="2015" name="Nature">
        <title>rRNA introns, odd ribosomes, and small enigmatic genomes across a large radiation of phyla.</title>
        <authorList>
            <person name="Brown C.T."/>
            <person name="Hug L.A."/>
            <person name="Thomas B.C."/>
            <person name="Sharon I."/>
            <person name="Castelle C.J."/>
            <person name="Singh A."/>
            <person name="Wilkins M.J."/>
            <person name="Williams K.H."/>
            <person name="Banfield J.F."/>
        </authorList>
    </citation>
    <scope>NUCLEOTIDE SEQUENCE [LARGE SCALE GENOMIC DNA]</scope>
</reference>
<gene>
    <name evidence="4" type="ORF">UY92_C0005G0029</name>
</gene>
<evidence type="ECO:0000313" key="4">
    <source>
        <dbReference type="EMBL" id="KKW42607.1"/>
    </source>
</evidence>
<dbReference type="GO" id="GO:0006753">
    <property type="term" value="P:nucleoside phosphate metabolic process"/>
    <property type="evidence" value="ECO:0007669"/>
    <property type="project" value="TreeGrafter"/>
</dbReference>
<sequence length="174" mass="19630">MLRRKSSKIVYENQWVRLREDEVEFPDGHSGIYAFTERCDAGPMIIAVTGVGKLVVLREWRYPIKDWTYCFPFGGVEKGEDSLTAAKRELEEETGYVAATWQSLGTVKIDPGANAQMTPVFLATGLTKGVMHREAGEVHQVLELSPEEIKDKIKNNEIDNGWLLSGFMKYLSSN</sequence>
<dbReference type="PANTHER" id="PTHR11839:SF18">
    <property type="entry name" value="NUDIX HYDROLASE DOMAIN-CONTAINING PROTEIN"/>
    <property type="match status" value="1"/>
</dbReference>
<dbReference type="Gene3D" id="3.90.79.10">
    <property type="entry name" value="Nucleoside Triphosphate Pyrophosphohydrolase"/>
    <property type="match status" value="1"/>
</dbReference>
<dbReference type="GO" id="GO:0005829">
    <property type="term" value="C:cytosol"/>
    <property type="evidence" value="ECO:0007669"/>
    <property type="project" value="TreeGrafter"/>
</dbReference>
<dbReference type="PANTHER" id="PTHR11839">
    <property type="entry name" value="UDP/ADP-SUGAR PYROPHOSPHATASE"/>
    <property type="match status" value="1"/>
</dbReference>
<dbReference type="CDD" id="cd03424">
    <property type="entry name" value="NUDIX_ADPRase_Nudt5_UGPPase_Nudt14"/>
    <property type="match status" value="1"/>
</dbReference>
<keyword evidence="2 4" id="KW-0378">Hydrolase</keyword>
<dbReference type="Proteomes" id="UP000033870">
    <property type="component" value="Unassembled WGS sequence"/>
</dbReference>
<proteinExistence type="predicted"/>
<dbReference type="STRING" id="1619044.UY92_C0005G0029"/>
<dbReference type="InterPro" id="IPR020084">
    <property type="entry name" value="NUDIX_hydrolase_CS"/>
</dbReference>
<dbReference type="InterPro" id="IPR000086">
    <property type="entry name" value="NUDIX_hydrolase_dom"/>
</dbReference>
<dbReference type="PROSITE" id="PS51462">
    <property type="entry name" value="NUDIX"/>
    <property type="match status" value="1"/>
</dbReference>
<comment type="cofactor">
    <cofactor evidence="1">
        <name>Mg(2+)</name>
        <dbReference type="ChEBI" id="CHEBI:18420"/>
    </cofactor>
</comment>
<dbReference type="GO" id="GO:0016787">
    <property type="term" value="F:hydrolase activity"/>
    <property type="evidence" value="ECO:0007669"/>
    <property type="project" value="UniProtKB-KW"/>
</dbReference>
<dbReference type="AlphaFoldDB" id="A0A0G2AMT5"/>
<dbReference type="EMBL" id="LCRX01000005">
    <property type="protein sequence ID" value="KKW42607.1"/>
    <property type="molecule type" value="Genomic_DNA"/>
</dbReference>
<feature type="domain" description="Nudix hydrolase" evidence="3">
    <location>
        <begin position="37"/>
        <end position="171"/>
    </location>
</feature>
<dbReference type="PROSITE" id="PS00893">
    <property type="entry name" value="NUDIX_BOX"/>
    <property type="match status" value="1"/>
</dbReference>
<dbReference type="Pfam" id="PF00293">
    <property type="entry name" value="NUDIX"/>
    <property type="match status" value="1"/>
</dbReference>
<accession>A0A0G2AMT5</accession>
<dbReference type="PATRIC" id="fig|1619044.3.peg.406"/>
<organism evidence="4 5">
    <name type="scientific">Candidatus Magasanikbacteria bacterium GW2011_GWA2_56_11</name>
    <dbReference type="NCBI Taxonomy" id="1619044"/>
    <lineage>
        <taxon>Bacteria</taxon>
        <taxon>Candidatus Magasanikiibacteriota</taxon>
    </lineage>
</organism>
<dbReference type="GO" id="GO:0019693">
    <property type="term" value="P:ribose phosphate metabolic process"/>
    <property type="evidence" value="ECO:0007669"/>
    <property type="project" value="TreeGrafter"/>
</dbReference>
<dbReference type="SUPFAM" id="SSF55811">
    <property type="entry name" value="Nudix"/>
    <property type="match status" value="1"/>
</dbReference>